<comment type="caution">
    <text evidence="2">The sequence shown here is derived from an EMBL/GenBank/DDBJ whole genome shotgun (WGS) entry which is preliminary data.</text>
</comment>
<keyword evidence="1" id="KW-0472">Membrane</keyword>
<gene>
    <name evidence="2" type="ORF">PUN28_019614</name>
</gene>
<evidence type="ECO:0000313" key="2">
    <source>
        <dbReference type="EMBL" id="KAL0100377.1"/>
    </source>
</evidence>
<accession>A0AAW2EFF5</accession>
<keyword evidence="1" id="KW-1133">Transmembrane helix</keyword>
<name>A0AAW2EFF5_9HYME</name>
<keyword evidence="3" id="KW-1185">Reference proteome</keyword>
<proteinExistence type="predicted"/>
<evidence type="ECO:0000256" key="1">
    <source>
        <dbReference type="SAM" id="Phobius"/>
    </source>
</evidence>
<dbReference type="EMBL" id="JADYXP020000026">
    <property type="protein sequence ID" value="KAL0100377.1"/>
    <property type="molecule type" value="Genomic_DNA"/>
</dbReference>
<feature type="transmembrane region" description="Helical" evidence="1">
    <location>
        <begin position="12"/>
        <end position="30"/>
    </location>
</feature>
<reference evidence="2 3" key="1">
    <citation type="submission" date="2023-03" db="EMBL/GenBank/DDBJ databases">
        <title>High recombination rates correlate with genetic variation in Cardiocondyla obscurior ants.</title>
        <authorList>
            <person name="Errbii M."/>
        </authorList>
    </citation>
    <scope>NUCLEOTIDE SEQUENCE [LARGE SCALE GENOMIC DNA]</scope>
    <source>
        <strain evidence="2">Alpha-2009</strain>
        <tissue evidence="2">Whole body</tissue>
    </source>
</reference>
<sequence length="54" mass="5872">MTFLLGGGNIAMSLATISTCVSTCVARCVARARRRRRNVEANMSSGEYPLSYQT</sequence>
<protein>
    <submittedName>
        <fullName evidence="2">Uncharacterized protein</fullName>
    </submittedName>
</protein>
<organism evidence="2 3">
    <name type="scientific">Cardiocondyla obscurior</name>
    <dbReference type="NCBI Taxonomy" id="286306"/>
    <lineage>
        <taxon>Eukaryota</taxon>
        <taxon>Metazoa</taxon>
        <taxon>Ecdysozoa</taxon>
        <taxon>Arthropoda</taxon>
        <taxon>Hexapoda</taxon>
        <taxon>Insecta</taxon>
        <taxon>Pterygota</taxon>
        <taxon>Neoptera</taxon>
        <taxon>Endopterygota</taxon>
        <taxon>Hymenoptera</taxon>
        <taxon>Apocrita</taxon>
        <taxon>Aculeata</taxon>
        <taxon>Formicoidea</taxon>
        <taxon>Formicidae</taxon>
        <taxon>Myrmicinae</taxon>
        <taxon>Cardiocondyla</taxon>
    </lineage>
</organism>
<keyword evidence="1" id="KW-0812">Transmembrane</keyword>
<dbReference type="AlphaFoldDB" id="A0AAW2EFF5"/>
<dbReference type="Proteomes" id="UP001430953">
    <property type="component" value="Unassembled WGS sequence"/>
</dbReference>
<evidence type="ECO:0000313" key="3">
    <source>
        <dbReference type="Proteomes" id="UP001430953"/>
    </source>
</evidence>